<protein>
    <submittedName>
        <fullName evidence="1">Uncharacterized protein</fullName>
    </submittedName>
</protein>
<name>A0A1X7SQ74_AMPQE</name>
<dbReference type="InParanoid" id="A0A1X7SQ74"/>
<sequence>FTKITKERQGLKSIIKLFCRLHGAKSTLVCTVWFKSCLISKQGRFQSTQKDFA</sequence>
<accession>A0A1X7SQ74</accession>
<reference evidence="1" key="1">
    <citation type="submission" date="2017-05" db="UniProtKB">
        <authorList>
            <consortium name="EnsemblMetazoa"/>
        </authorList>
    </citation>
    <scope>IDENTIFICATION</scope>
</reference>
<evidence type="ECO:0000313" key="1">
    <source>
        <dbReference type="EnsemblMetazoa" id="Aqu2.1.04271_001"/>
    </source>
</evidence>
<dbReference type="EnsemblMetazoa" id="Aqu2.1.04271_001">
    <property type="protein sequence ID" value="Aqu2.1.04271_001"/>
    <property type="gene ID" value="Aqu2.1.04271"/>
</dbReference>
<dbReference type="AlphaFoldDB" id="A0A1X7SQ74"/>
<organism evidence="1">
    <name type="scientific">Amphimedon queenslandica</name>
    <name type="common">Sponge</name>
    <dbReference type="NCBI Taxonomy" id="400682"/>
    <lineage>
        <taxon>Eukaryota</taxon>
        <taxon>Metazoa</taxon>
        <taxon>Porifera</taxon>
        <taxon>Demospongiae</taxon>
        <taxon>Heteroscleromorpha</taxon>
        <taxon>Haplosclerida</taxon>
        <taxon>Niphatidae</taxon>
        <taxon>Amphimedon</taxon>
    </lineage>
</organism>
<proteinExistence type="predicted"/>